<evidence type="ECO:0000256" key="3">
    <source>
        <dbReference type="ARBA" id="ARBA00023125"/>
    </source>
</evidence>
<keyword evidence="4" id="KW-0804">Transcription</keyword>
<keyword evidence="3" id="KW-0238">DNA-binding</keyword>
<accession>A0A6J5JAZ5</accession>
<reference evidence="6 7" key="1">
    <citation type="submission" date="2020-04" db="EMBL/GenBank/DDBJ databases">
        <authorList>
            <person name="Depoorter E."/>
        </authorList>
    </citation>
    <scope>NUCLEOTIDE SEQUENCE [LARGE SCALE GENOMIC DNA]</scope>
    <source>
        <strain evidence="6 7">BCC0217</strain>
    </source>
</reference>
<dbReference type="Pfam" id="PF03466">
    <property type="entry name" value="LysR_substrate"/>
    <property type="match status" value="1"/>
</dbReference>
<dbReference type="InterPro" id="IPR005119">
    <property type="entry name" value="LysR_subst-bd"/>
</dbReference>
<comment type="similarity">
    <text evidence="1">Belongs to the LysR transcriptional regulatory family.</text>
</comment>
<dbReference type="InterPro" id="IPR058163">
    <property type="entry name" value="LysR-type_TF_proteobact-type"/>
</dbReference>
<dbReference type="InterPro" id="IPR036388">
    <property type="entry name" value="WH-like_DNA-bd_sf"/>
</dbReference>
<dbReference type="InterPro" id="IPR000847">
    <property type="entry name" value="LysR_HTH_N"/>
</dbReference>
<dbReference type="SUPFAM" id="SSF46785">
    <property type="entry name" value="Winged helix' DNA-binding domain"/>
    <property type="match status" value="1"/>
</dbReference>
<protein>
    <submittedName>
        <fullName evidence="6">LysR family transcriptional regulator</fullName>
    </submittedName>
</protein>
<dbReference type="PRINTS" id="PR00039">
    <property type="entry name" value="HTHLYSR"/>
</dbReference>
<evidence type="ECO:0000313" key="7">
    <source>
        <dbReference type="Proteomes" id="UP000494301"/>
    </source>
</evidence>
<dbReference type="FunFam" id="1.10.10.10:FF:000001">
    <property type="entry name" value="LysR family transcriptional regulator"/>
    <property type="match status" value="1"/>
</dbReference>
<dbReference type="SUPFAM" id="SSF53850">
    <property type="entry name" value="Periplasmic binding protein-like II"/>
    <property type="match status" value="1"/>
</dbReference>
<sequence length="349" mass="38025">MADNKNSRENQFCVNFNISTPSSISEGSTIRMNPCHDKTLEFRLIVNMGNGRVDPFTDISTFVRAAEAGNFTRAARLLQLSPSAVSKAVARLEAELGVRLFHRSPRQITLTGDGEVFFAVCRQGMTDIEDARSRLAGASQPWRGKLRLCVPVSFGQYVLAPALGEWLSAHPGLDIELALTDRHVDMTAERFDLAVMLGEVPDSRLVARPLPAHRFVTVASPAYLQSRGVPKTPDDLVDHTCLRYVMVNSGQFRDWMFVRGGDQYSHFPVGPLASDHASALLALSEAGGGILQAPHYVVAPSLAAGRLVPVLDDFKSIGAPLSVVYEKARQASARTRLAADFLLALGDRL</sequence>
<dbReference type="GO" id="GO:0043565">
    <property type="term" value="F:sequence-specific DNA binding"/>
    <property type="evidence" value="ECO:0007669"/>
    <property type="project" value="TreeGrafter"/>
</dbReference>
<dbReference type="EMBL" id="CABWIL020000020">
    <property type="protein sequence ID" value="CAB3968892.1"/>
    <property type="molecule type" value="Genomic_DNA"/>
</dbReference>
<evidence type="ECO:0000256" key="4">
    <source>
        <dbReference type="ARBA" id="ARBA00023163"/>
    </source>
</evidence>
<dbReference type="CDD" id="cd08422">
    <property type="entry name" value="PBP2_CrgA_like"/>
    <property type="match status" value="1"/>
</dbReference>
<gene>
    <name evidence="6" type="ORF">BLA3211_05183</name>
</gene>
<dbReference type="GO" id="GO:0003700">
    <property type="term" value="F:DNA-binding transcription factor activity"/>
    <property type="evidence" value="ECO:0007669"/>
    <property type="project" value="InterPro"/>
</dbReference>
<dbReference type="Pfam" id="PF00126">
    <property type="entry name" value="HTH_1"/>
    <property type="match status" value="1"/>
</dbReference>
<evidence type="ECO:0000256" key="2">
    <source>
        <dbReference type="ARBA" id="ARBA00023015"/>
    </source>
</evidence>
<dbReference type="PANTHER" id="PTHR30537">
    <property type="entry name" value="HTH-TYPE TRANSCRIPTIONAL REGULATOR"/>
    <property type="match status" value="1"/>
</dbReference>
<proteinExistence type="inferred from homology"/>
<feature type="domain" description="HTH lysR-type" evidence="5">
    <location>
        <begin position="54"/>
        <end position="111"/>
    </location>
</feature>
<dbReference type="Proteomes" id="UP000494301">
    <property type="component" value="Unassembled WGS sequence"/>
</dbReference>
<organism evidence="6 7">
    <name type="scientific">Burkholderia aenigmatica</name>
    <dbReference type="NCBI Taxonomy" id="2015348"/>
    <lineage>
        <taxon>Bacteria</taxon>
        <taxon>Pseudomonadati</taxon>
        <taxon>Pseudomonadota</taxon>
        <taxon>Betaproteobacteria</taxon>
        <taxon>Burkholderiales</taxon>
        <taxon>Burkholderiaceae</taxon>
        <taxon>Burkholderia</taxon>
        <taxon>Burkholderia cepacia complex</taxon>
    </lineage>
</organism>
<dbReference type="AlphaFoldDB" id="A0A6J5JAZ5"/>
<name>A0A6J5JAZ5_9BURK</name>
<dbReference type="InterPro" id="IPR036390">
    <property type="entry name" value="WH_DNA-bd_sf"/>
</dbReference>
<dbReference type="PANTHER" id="PTHR30537:SF5">
    <property type="entry name" value="HTH-TYPE TRANSCRIPTIONAL ACTIVATOR TTDR-RELATED"/>
    <property type="match status" value="1"/>
</dbReference>
<evidence type="ECO:0000259" key="5">
    <source>
        <dbReference type="PROSITE" id="PS50931"/>
    </source>
</evidence>
<evidence type="ECO:0000256" key="1">
    <source>
        <dbReference type="ARBA" id="ARBA00009437"/>
    </source>
</evidence>
<keyword evidence="2" id="KW-0805">Transcription regulation</keyword>
<dbReference type="GO" id="GO:0006351">
    <property type="term" value="P:DNA-templated transcription"/>
    <property type="evidence" value="ECO:0007669"/>
    <property type="project" value="TreeGrafter"/>
</dbReference>
<dbReference type="PROSITE" id="PS50931">
    <property type="entry name" value="HTH_LYSR"/>
    <property type="match status" value="1"/>
</dbReference>
<dbReference type="Gene3D" id="3.40.190.290">
    <property type="match status" value="1"/>
</dbReference>
<evidence type="ECO:0000313" key="6">
    <source>
        <dbReference type="EMBL" id="CAB3968892.1"/>
    </source>
</evidence>
<dbReference type="Gene3D" id="1.10.10.10">
    <property type="entry name" value="Winged helix-like DNA-binding domain superfamily/Winged helix DNA-binding domain"/>
    <property type="match status" value="1"/>
</dbReference>